<dbReference type="InterPro" id="IPR011032">
    <property type="entry name" value="GroES-like_sf"/>
</dbReference>
<keyword evidence="2" id="KW-0479">Metal-binding</keyword>
<dbReference type="CDD" id="cd08252">
    <property type="entry name" value="AL_MDR"/>
    <property type="match status" value="1"/>
</dbReference>
<dbReference type="PANTHER" id="PTHR44154">
    <property type="entry name" value="QUINONE OXIDOREDUCTASE"/>
    <property type="match status" value="1"/>
</dbReference>
<evidence type="ECO:0000313" key="7">
    <source>
        <dbReference type="Proteomes" id="UP000072605"/>
    </source>
</evidence>
<dbReference type="SUPFAM" id="SSF50129">
    <property type="entry name" value="GroES-like"/>
    <property type="match status" value="1"/>
</dbReference>
<feature type="domain" description="Enoyl reductase (ER)" evidence="3">
    <location>
        <begin position="19"/>
        <end position="337"/>
    </location>
</feature>
<dbReference type="SMART" id="SM00829">
    <property type="entry name" value="PKS_ER"/>
    <property type="match status" value="1"/>
</dbReference>
<evidence type="ECO:0000313" key="4">
    <source>
        <dbReference type="EMBL" id="KSU49821.1"/>
    </source>
</evidence>
<dbReference type="NCBIfam" id="TIGR02817">
    <property type="entry name" value="adh_fam_1"/>
    <property type="match status" value="1"/>
</dbReference>
<dbReference type="PANTHER" id="PTHR44154:SF1">
    <property type="entry name" value="QUINONE OXIDOREDUCTASE"/>
    <property type="match status" value="1"/>
</dbReference>
<keyword evidence="2" id="KW-0560">Oxidoreductase</keyword>
<reference evidence="5 7" key="2">
    <citation type="journal article" date="2016" name="Front. Microbiol.">
        <title>Genomic Resource of Rice Seed Associated Bacteria.</title>
        <authorList>
            <person name="Midha S."/>
            <person name="Bansal K."/>
            <person name="Sharma S."/>
            <person name="Kumar N."/>
            <person name="Patil P.P."/>
            <person name="Chaudhry V."/>
            <person name="Patil P.B."/>
        </authorList>
    </citation>
    <scope>NUCLEOTIDE SEQUENCE [LARGE SCALE GENOMIC DNA]</scope>
    <source>
        <strain evidence="5 7">RSA11</strain>
    </source>
</reference>
<dbReference type="InterPro" id="IPR020843">
    <property type="entry name" value="ER"/>
</dbReference>
<dbReference type="AlphaFoldDB" id="A0A0V8GHS3"/>
<organism evidence="4 6">
    <name type="scientific">Exiguobacterium indicum</name>
    <dbReference type="NCBI Taxonomy" id="296995"/>
    <lineage>
        <taxon>Bacteria</taxon>
        <taxon>Bacillati</taxon>
        <taxon>Bacillota</taxon>
        <taxon>Bacilli</taxon>
        <taxon>Bacillales</taxon>
        <taxon>Bacillales Family XII. Incertae Sedis</taxon>
        <taxon>Exiguobacterium</taxon>
    </lineage>
</organism>
<dbReference type="Pfam" id="PF13602">
    <property type="entry name" value="ADH_zinc_N_2"/>
    <property type="match status" value="1"/>
</dbReference>
<dbReference type="InterPro" id="IPR036291">
    <property type="entry name" value="NAD(P)-bd_dom_sf"/>
</dbReference>
<evidence type="ECO:0000256" key="1">
    <source>
        <dbReference type="ARBA" id="ARBA00022857"/>
    </source>
</evidence>
<dbReference type="GO" id="GO:0016491">
    <property type="term" value="F:oxidoreductase activity"/>
    <property type="evidence" value="ECO:0007669"/>
    <property type="project" value="UniProtKB-KW"/>
</dbReference>
<evidence type="ECO:0000256" key="2">
    <source>
        <dbReference type="RuleBase" id="RU364000"/>
    </source>
</evidence>
<dbReference type="Proteomes" id="UP000072605">
    <property type="component" value="Unassembled WGS sequence"/>
</dbReference>
<dbReference type="Pfam" id="PF08240">
    <property type="entry name" value="ADH_N"/>
    <property type="match status" value="1"/>
</dbReference>
<proteinExistence type="inferred from homology"/>
<dbReference type="GO" id="GO:0008270">
    <property type="term" value="F:zinc ion binding"/>
    <property type="evidence" value="ECO:0007669"/>
    <property type="project" value="InterPro"/>
</dbReference>
<gene>
    <name evidence="4" type="ORF">AS033_00195</name>
    <name evidence="5" type="ORF">RSA11_13685</name>
</gene>
<protein>
    <recommendedName>
        <fullName evidence="2">Zinc-type alcohol dehydrogenase-like protein</fullName>
    </recommendedName>
</protein>
<comment type="caution">
    <text evidence="4">The sequence shown here is derived from an EMBL/GenBank/DDBJ whole genome shotgun (WGS) entry which is preliminary data.</text>
</comment>
<keyword evidence="1" id="KW-0521">NADP</keyword>
<reference evidence="4 6" key="1">
    <citation type="journal article" date="2015" name="Int. J. Syst. Evol. Microbiol.">
        <title>Exiguobacterium enclense sp. nov., isolated from sediment.</title>
        <authorList>
            <person name="Dastager S.G."/>
            <person name="Mawlankar R."/>
            <person name="Sonalkar V.V."/>
            <person name="Thorat M.N."/>
            <person name="Mual P."/>
            <person name="Verma A."/>
            <person name="Krishnamurthi S."/>
            <person name="Tang S.K."/>
            <person name="Li W.J."/>
        </authorList>
    </citation>
    <scope>NUCLEOTIDE SEQUENCE [LARGE SCALE GENOMIC DNA]</scope>
    <source>
        <strain evidence="4 6">NIO-1109</strain>
    </source>
</reference>
<dbReference type="EMBL" id="LNQL01000001">
    <property type="protein sequence ID" value="KSU49821.1"/>
    <property type="molecule type" value="Genomic_DNA"/>
</dbReference>
<dbReference type="InterPro" id="IPR013154">
    <property type="entry name" value="ADH-like_N"/>
</dbReference>
<dbReference type="Proteomes" id="UP000053797">
    <property type="component" value="Unassembled WGS sequence"/>
</dbReference>
<dbReference type="SUPFAM" id="SSF51735">
    <property type="entry name" value="NAD(P)-binding Rossmann-fold domains"/>
    <property type="match status" value="1"/>
</dbReference>
<keyword evidence="2" id="KW-0862">Zinc</keyword>
<evidence type="ECO:0000313" key="6">
    <source>
        <dbReference type="Proteomes" id="UP000053797"/>
    </source>
</evidence>
<comment type="similarity">
    <text evidence="2">Belongs to the zinc-containing alcohol dehydrogenase family. Quinone oxidoreductase subfamily.</text>
</comment>
<dbReference type="Gene3D" id="3.40.50.720">
    <property type="entry name" value="NAD(P)-binding Rossmann-like Domain"/>
    <property type="match status" value="1"/>
</dbReference>
<sequence length="340" mass="37381">MSNMSAVGFHRHLPLTEHESLIDLELPRPEATGHDLLVEIKAVSVNPVDTKVRAHGKDEDAPKVIGYDAAGVVVEVGDDASLFQVGDEVYYAGAIQRPGSNSDFQLVDERIVAKKPERLTFSEAAALPLTTLTAYEALTDRLGLTFDAKSNLEKTILIIGAAGGVGSIATQLANHAGLTVIGTASRDETIDWAKEHGAHHTINHHEAFRPQLEALGYKYVDYIFCLNATDQHFETMVDVIAPQGKICSIVETDQKLDLSALQQKSATFVWEFMFTRPLFATEDMIRQHEILTQVAAWIEEHTLETTVTQTLIGMNADNLKEAHRLVESGKTIGKIVVEHH</sequence>
<accession>A0A0V8GHS3</accession>
<dbReference type="Gene3D" id="3.90.180.10">
    <property type="entry name" value="Medium-chain alcohol dehydrogenases, catalytic domain"/>
    <property type="match status" value="1"/>
</dbReference>
<dbReference type="OrthoDB" id="9792162at2"/>
<dbReference type="EMBL" id="LDQV01000031">
    <property type="protein sequence ID" value="KTR25788.1"/>
    <property type="molecule type" value="Genomic_DNA"/>
</dbReference>
<dbReference type="InterPro" id="IPR051603">
    <property type="entry name" value="Zinc-ADH_QOR/CCCR"/>
</dbReference>
<name>A0A0V8GHS3_9BACL</name>
<dbReference type="InterPro" id="IPR014182">
    <property type="entry name" value="ADH_Zn_typ-1"/>
</dbReference>
<evidence type="ECO:0000313" key="5">
    <source>
        <dbReference type="EMBL" id="KTR25788.1"/>
    </source>
</evidence>
<evidence type="ECO:0000259" key="3">
    <source>
        <dbReference type="SMART" id="SM00829"/>
    </source>
</evidence>